<reference evidence="1 2" key="1">
    <citation type="submission" date="2018-02" db="EMBL/GenBank/DDBJ databases">
        <title>Draft genome sequence of Mycobacterium virginiense isolated from mud of a swine farm in Japan.</title>
        <authorList>
            <person name="Ohya K."/>
        </authorList>
    </citation>
    <scope>NUCLEOTIDE SEQUENCE [LARGE SCALE GENOMIC DNA]</scope>
    <source>
        <strain evidence="1 2">GF75</strain>
    </source>
</reference>
<dbReference type="EMBL" id="PUEV01000056">
    <property type="protein sequence ID" value="PQM51835.1"/>
    <property type="molecule type" value="Genomic_DNA"/>
</dbReference>
<sequence length="90" mass="9803">MSLLAEPYHLDAPEKLLAVLLEYTSPADSAWRGGVHVSRHAPVDDEPVPAEWVLDLVNNGDGKHVSARMGQWMVVSYGQVLVLDEVPEGA</sequence>
<keyword evidence="2" id="KW-1185">Reference proteome</keyword>
<organism evidence="1 2">
    <name type="scientific">Mycolicibacter virginiensis</name>
    <dbReference type="NCBI Taxonomy" id="1795032"/>
    <lineage>
        <taxon>Bacteria</taxon>
        <taxon>Bacillati</taxon>
        <taxon>Actinomycetota</taxon>
        <taxon>Actinomycetes</taxon>
        <taxon>Mycobacteriales</taxon>
        <taxon>Mycobacteriaceae</taxon>
        <taxon>Mycolicibacter</taxon>
    </lineage>
</organism>
<accession>A0A9X7NYC2</accession>
<protein>
    <submittedName>
        <fullName evidence="1">Uncharacterized protein</fullName>
    </submittedName>
</protein>
<evidence type="ECO:0000313" key="1">
    <source>
        <dbReference type="EMBL" id="PQM51835.1"/>
    </source>
</evidence>
<comment type="caution">
    <text evidence="1">The sequence shown here is derived from an EMBL/GenBank/DDBJ whole genome shotgun (WGS) entry which is preliminary data.</text>
</comment>
<evidence type="ECO:0000313" key="2">
    <source>
        <dbReference type="Proteomes" id="UP000237911"/>
    </source>
</evidence>
<gene>
    <name evidence="1" type="ORF">C5U48_12990</name>
</gene>
<name>A0A9X7NYC2_9MYCO</name>
<dbReference type="RefSeq" id="WP_046284631.1">
    <property type="nucleotide sequence ID" value="NZ_PUEV01000056.1"/>
</dbReference>
<dbReference type="Proteomes" id="UP000237911">
    <property type="component" value="Unassembled WGS sequence"/>
</dbReference>
<dbReference type="AlphaFoldDB" id="A0A9X7NYC2"/>
<proteinExistence type="predicted"/>